<dbReference type="EMBL" id="JACICC010000002">
    <property type="protein sequence ID" value="MBB3808955.1"/>
    <property type="molecule type" value="Genomic_DNA"/>
</dbReference>
<keyword evidence="4" id="KW-1185">Reference proteome</keyword>
<dbReference type="PANTHER" id="PTHR34703:SF1">
    <property type="entry name" value="ANTIPORTER SUBUNIT MNHG2-RELATED"/>
    <property type="match status" value="1"/>
</dbReference>
<dbReference type="Pfam" id="PF03334">
    <property type="entry name" value="PhaG_MnhG_YufB"/>
    <property type="match status" value="1"/>
</dbReference>
<evidence type="ECO:0000313" key="3">
    <source>
        <dbReference type="EMBL" id="MBB3808955.1"/>
    </source>
</evidence>
<dbReference type="InterPro" id="IPR005133">
    <property type="entry name" value="PhaG_MnhG_YufB"/>
</dbReference>
<feature type="region of interest" description="Disordered" evidence="1">
    <location>
        <begin position="118"/>
        <end position="140"/>
    </location>
</feature>
<organism evidence="3 4">
    <name type="scientific">Pseudochelatococcus contaminans</name>
    <dbReference type="NCBI Taxonomy" id="1538103"/>
    <lineage>
        <taxon>Bacteria</taxon>
        <taxon>Pseudomonadati</taxon>
        <taxon>Pseudomonadota</taxon>
        <taxon>Alphaproteobacteria</taxon>
        <taxon>Hyphomicrobiales</taxon>
        <taxon>Chelatococcaceae</taxon>
        <taxon>Pseudochelatococcus</taxon>
    </lineage>
</organism>
<feature type="transmembrane region" description="Helical" evidence="2">
    <location>
        <begin position="14"/>
        <end position="40"/>
    </location>
</feature>
<comment type="caution">
    <text evidence="3">The sequence shown here is derived from an EMBL/GenBank/DDBJ whole genome shotgun (WGS) entry which is preliminary data.</text>
</comment>
<dbReference type="AlphaFoldDB" id="A0A7W6EFT3"/>
<protein>
    <submittedName>
        <fullName evidence="3">Multicomponent K+:H+ antiporter subunit G</fullName>
    </submittedName>
</protein>
<dbReference type="RefSeq" id="WP_428982431.1">
    <property type="nucleotide sequence ID" value="NZ_JACICC010000002.1"/>
</dbReference>
<sequence>MIDIDLALKDLPAWAAYLTAAMVFIGALLSLIGAIGLVRLKSFYERVHAPTLGATLGTGFILVASMICFTVLRGRLSVHEILIAVFLTITTPVAMMLLVRAALYRDRVENNREVPGAGKYKKAEAAVRSQAGESETADRT</sequence>
<name>A0A7W6EFT3_9HYPH</name>
<accession>A0A7W6EFT3</accession>
<feature type="transmembrane region" description="Helical" evidence="2">
    <location>
        <begin position="78"/>
        <end position="103"/>
    </location>
</feature>
<reference evidence="3 4" key="1">
    <citation type="submission" date="2020-08" db="EMBL/GenBank/DDBJ databases">
        <title>Genomic Encyclopedia of Type Strains, Phase IV (KMG-IV): sequencing the most valuable type-strain genomes for metagenomic binning, comparative biology and taxonomic classification.</title>
        <authorList>
            <person name="Goeker M."/>
        </authorList>
    </citation>
    <scope>NUCLEOTIDE SEQUENCE [LARGE SCALE GENOMIC DNA]</scope>
    <source>
        <strain evidence="3 4">DSM 28760</strain>
    </source>
</reference>
<evidence type="ECO:0000256" key="2">
    <source>
        <dbReference type="SAM" id="Phobius"/>
    </source>
</evidence>
<dbReference type="Proteomes" id="UP000537592">
    <property type="component" value="Unassembled WGS sequence"/>
</dbReference>
<evidence type="ECO:0000313" key="4">
    <source>
        <dbReference type="Proteomes" id="UP000537592"/>
    </source>
</evidence>
<keyword evidence="2" id="KW-0812">Transmembrane</keyword>
<dbReference type="NCBIfam" id="TIGR01300">
    <property type="entry name" value="CPA3_mnhG_phaG"/>
    <property type="match status" value="1"/>
</dbReference>
<gene>
    <name evidence="3" type="ORF">FHS81_001025</name>
</gene>
<evidence type="ECO:0000256" key="1">
    <source>
        <dbReference type="SAM" id="MobiDB-lite"/>
    </source>
</evidence>
<dbReference type="PANTHER" id="PTHR34703">
    <property type="entry name" value="ANTIPORTER SUBUNIT MNHG2-RELATED"/>
    <property type="match status" value="1"/>
</dbReference>
<keyword evidence="2" id="KW-1133">Transmembrane helix</keyword>
<keyword evidence="2" id="KW-0472">Membrane</keyword>
<dbReference type="GO" id="GO:0015385">
    <property type="term" value="F:sodium:proton antiporter activity"/>
    <property type="evidence" value="ECO:0007669"/>
    <property type="project" value="TreeGrafter"/>
</dbReference>
<proteinExistence type="predicted"/>
<feature type="transmembrane region" description="Helical" evidence="2">
    <location>
        <begin position="52"/>
        <end position="72"/>
    </location>
</feature>